<evidence type="ECO:0000313" key="3">
    <source>
        <dbReference type="Proteomes" id="UP001528823"/>
    </source>
</evidence>
<accession>A0ABT5UHI6</accession>
<dbReference type="InterPro" id="IPR009003">
    <property type="entry name" value="Peptidase_S1_PA"/>
</dbReference>
<gene>
    <name evidence="2" type="ORF">ORQ98_28265</name>
</gene>
<proteinExistence type="predicted"/>
<dbReference type="Proteomes" id="UP001528823">
    <property type="component" value="Unassembled WGS sequence"/>
</dbReference>
<evidence type="ECO:0000313" key="2">
    <source>
        <dbReference type="EMBL" id="MDE1465864.1"/>
    </source>
</evidence>
<dbReference type="Gene3D" id="2.40.10.10">
    <property type="entry name" value="Trypsin-like serine proteases"/>
    <property type="match status" value="1"/>
</dbReference>
<dbReference type="EMBL" id="JAPMOU010000094">
    <property type="protein sequence ID" value="MDE1465864.1"/>
    <property type="molecule type" value="Genomic_DNA"/>
</dbReference>
<comment type="caution">
    <text evidence="2">The sequence shown here is derived from an EMBL/GenBank/DDBJ whole genome shotgun (WGS) entry which is preliminary data.</text>
</comment>
<dbReference type="SUPFAM" id="SSF50494">
    <property type="entry name" value="Trypsin-like serine proteases"/>
    <property type="match status" value="1"/>
</dbReference>
<keyword evidence="3" id="KW-1185">Reference proteome</keyword>
<name>A0ABT5UHI6_9GAMM</name>
<dbReference type="InterPro" id="IPR057905">
    <property type="entry name" value="Nal1_N"/>
</dbReference>
<organism evidence="2 3">
    <name type="scientific">Spartinivicinus poritis</name>
    <dbReference type="NCBI Taxonomy" id="2994640"/>
    <lineage>
        <taxon>Bacteria</taxon>
        <taxon>Pseudomonadati</taxon>
        <taxon>Pseudomonadota</taxon>
        <taxon>Gammaproteobacteria</taxon>
        <taxon>Oceanospirillales</taxon>
        <taxon>Zooshikellaceae</taxon>
        <taxon>Spartinivicinus</taxon>
    </lineage>
</organism>
<dbReference type="RefSeq" id="WP_274692166.1">
    <property type="nucleotide sequence ID" value="NZ_JAPMOU010000094.1"/>
</dbReference>
<dbReference type="InterPro" id="IPR043504">
    <property type="entry name" value="Peptidase_S1_PA_chymotrypsin"/>
</dbReference>
<sequence>MSFTIPSNMKKIAEVQHKVESKLLQTSNVVGVALGHKITKGIKLDQPSLSVLVSQKLPSSLLTKSEKIASRIDGVVTDVVEIGELFAGDQKTLSSNIDTNISTLSSFTPSLTKKIRPAMGGFSIGHYKVTAGTIGSCCYDLVALPSTPNKFYILSNNHILANSNMSKLGDPILQPSIADGGSLQRDVIARLARYIPIRFHSNKIIPINYIDAAIGEANLQDINREIYWSGYIRRLYEAPKIDDIVEKTGRTTGFTTGKVTNINATVDVNYGSGRVARFARQILTTSMSAPGDSGSIVLNRDEGAVGLLFAGSYTHSVINNILYVQSLLKIRLTEI</sequence>
<protein>
    <recommendedName>
        <fullName evidence="1">Nal1 N-terminal domain-containing protein</fullName>
    </recommendedName>
</protein>
<reference evidence="2 3" key="1">
    <citation type="submission" date="2022-11" db="EMBL/GenBank/DDBJ databases">
        <title>Spartinivicinus poritis sp. nov., isolated from scleractinian coral Porites lutea.</title>
        <authorList>
            <person name="Zhang G."/>
            <person name="Cai L."/>
            <person name="Wei Q."/>
        </authorList>
    </citation>
    <scope>NUCLEOTIDE SEQUENCE [LARGE SCALE GENOMIC DNA]</scope>
    <source>
        <strain evidence="2 3">A2-2</strain>
    </source>
</reference>
<evidence type="ECO:0000259" key="1">
    <source>
        <dbReference type="Pfam" id="PF25608"/>
    </source>
</evidence>
<dbReference type="Pfam" id="PF25608">
    <property type="entry name" value="NAL1_N"/>
    <property type="match status" value="1"/>
</dbReference>
<feature type="domain" description="Nal1 N-terminal" evidence="1">
    <location>
        <begin position="19"/>
        <end position="74"/>
    </location>
</feature>